<dbReference type="Proteomes" id="UP001312865">
    <property type="component" value="Unassembled WGS sequence"/>
</dbReference>
<comment type="caution">
    <text evidence="2">The sequence shown here is derived from an EMBL/GenBank/DDBJ whole genome shotgun (WGS) entry which is preliminary data.</text>
</comment>
<protein>
    <submittedName>
        <fullName evidence="2">Uncharacterized protein</fullName>
    </submittedName>
</protein>
<evidence type="ECO:0000256" key="1">
    <source>
        <dbReference type="SAM" id="SignalP"/>
    </source>
</evidence>
<name>A0ABU8HJH7_9BACI</name>
<sequence length="147" mass="16490">MKKFTRILAAITLALTMVVTFSNAKEVDAAESGWKTYNGISANVYTDRTGDYPVSDSYIGATGLKTSAGGTVYYRMELDEYVNGAWYSRDSKKGSFSSQTPMSKFYIDEHLVKGESGTFRVMMKIFSDSEYDIWVGDWITDSFTVHN</sequence>
<gene>
    <name evidence="2" type="ORF">WAK64_20625</name>
</gene>
<evidence type="ECO:0000313" key="2">
    <source>
        <dbReference type="EMBL" id="MEI5909437.1"/>
    </source>
</evidence>
<keyword evidence="3" id="KW-1185">Reference proteome</keyword>
<proteinExistence type="predicted"/>
<reference evidence="2 3" key="1">
    <citation type="journal article" date="2018" name="J. Microbiol.">
        <title>Bacillus spongiae sp. nov., isolated from sponge of Jeju Island.</title>
        <authorList>
            <person name="Lee G.E."/>
            <person name="Im W.T."/>
            <person name="Park J.S."/>
        </authorList>
    </citation>
    <scope>NUCLEOTIDE SEQUENCE [LARGE SCALE GENOMIC DNA]</scope>
    <source>
        <strain evidence="2 3">135PIL107-10</strain>
    </source>
</reference>
<feature type="chain" id="PRO_5045923062" evidence="1">
    <location>
        <begin position="25"/>
        <end position="147"/>
    </location>
</feature>
<evidence type="ECO:0000313" key="3">
    <source>
        <dbReference type="Proteomes" id="UP001312865"/>
    </source>
</evidence>
<keyword evidence="1" id="KW-0732">Signal</keyword>
<dbReference type="EMBL" id="JBBAXC010000026">
    <property type="protein sequence ID" value="MEI5909437.1"/>
    <property type="molecule type" value="Genomic_DNA"/>
</dbReference>
<organism evidence="2 3">
    <name type="scientific">Bacillus spongiae</name>
    <dbReference type="NCBI Taxonomy" id="2683610"/>
    <lineage>
        <taxon>Bacteria</taxon>
        <taxon>Bacillati</taxon>
        <taxon>Bacillota</taxon>
        <taxon>Bacilli</taxon>
        <taxon>Bacillales</taxon>
        <taxon>Bacillaceae</taxon>
        <taxon>Bacillus</taxon>
    </lineage>
</organism>
<accession>A0ABU8HJH7</accession>
<feature type="signal peptide" evidence="1">
    <location>
        <begin position="1"/>
        <end position="24"/>
    </location>
</feature>
<dbReference type="RefSeq" id="WP_336588881.1">
    <property type="nucleotide sequence ID" value="NZ_JBBAXC010000026.1"/>
</dbReference>